<reference evidence="2 3" key="1">
    <citation type="submission" date="2016-08" db="EMBL/GenBank/DDBJ databases">
        <authorList>
            <person name="Seilhamer J.J."/>
        </authorList>
    </citation>
    <scope>NUCLEOTIDE SEQUENCE [LARGE SCALE GENOMIC DNA]</scope>
    <source>
        <strain evidence="2 3">DX4</strain>
    </source>
</reference>
<protein>
    <submittedName>
        <fullName evidence="2">Uncharacterized protein</fullName>
    </submittedName>
</protein>
<dbReference type="OrthoDB" id="672290at2"/>
<proteinExistence type="predicted"/>
<dbReference type="KEGG" id="psty:BFS30_25010"/>
<dbReference type="RefSeq" id="WP_069381794.1">
    <property type="nucleotide sequence ID" value="NZ_CP017141.1"/>
</dbReference>
<dbReference type="InterPro" id="IPR058087">
    <property type="entry name" value="XAC2610_dom"/>
</dbReference>
<dbReference type="Proteomes" id="UP000094313">
    <property type="component" value="Chromosome"/>
</dbReference>
<keyword evidence="3" id="KW-1185">Reference proteome</keyword>
<dbReference type="NCBIfam" id="NF047539">
    <property type="entry name" value="XAC2610_fam"/>
    <property type="match status" value="1"/>
</dbReference>
<dbReference type="AlphaFoldDB" id="A0A1D7QN83"/>
<keyword evidence="1" id="KW-0732">Signal</keyword>
<feature type="signal peptide" evidence="1">
    <location>
        <begin position="1"/>
        <end position="20"/>
    </location>
</feature>
<gene>
    <name evidence="2" type="ORF">BFS30_25010</name>
</gene>
<evidence type="ECO:0000256" key="1">
    <source>
        <dbReference type="SAM" id="SignalP"/>
    </source>
</evidence>
<accession>A0A1D7QN83</accession>
<name>A0A1D7QN83_9SPHI</name>
<dbReference type="EMBL" id="CP017141">
    <property type="protein sequence ID" value="AOM80132.1"/>
    <property type="molecule type" value="Genomic_DNA"/>
</dbReference>
<sequence length="318" mass="36624">MRTFLALSLTLISFTFSGKAQKSSTATIRHFSGKIDQYPIEITISSYAENDSVAGSYYYVKSGSNRYIDLKGTLKNNILDLTESTFQVKNNKLITTISGQFSLQMSADWGLKGIWTNVKGDKKLNVSLNCLENNRSYNPLKNKYKFQQYTINKSTVSYPNWKIDKIKGLDIYNEKGVLIQSLTGFDEFIYERKAEVELEDLNFDGLPDLKIQTYLPEQTKGDIAYLYFLYHPVQKKYIRNPQLEELGVLSFDAKKKLVLKDYADGSGNESTHTFKWLNNKIYLIKTESIFENDDQTHYEEYRIIGNKSVKVKSYKSKG</sequence>
<feature type="chain" id="PRO_5009098983" evidence="1">
    <location>
        <begin position="21"/>
        <end position="318"/>
    </location>
</feature>
<evidence type="ECO:0000313" key="3">
    <source>
        <dbReference type="Proteomes" id="UP000094313"/>
    </source>
</evidence>
<organism evidence="2 3">
    <name type="scientific">Pedobacter steynii</name>
    <dbReference type="NCBI Taxonomy" id="430522"/>
    <lineage>
        <taxon>Bacteria</taxon>
        <taxon>Pseudomonadati</taxon>
        <taxon>Bacteroidota</taxon>
        <taxon>Sphingobacteriia</taxon>
        <taxon>Sphingobacteriales</taxon>
        <taxon>Sphingobacteriaceae</taxon>
        <taxon>Pedobacter</taxon>
    </lineage>
</organism>
<evidence type="ECO:0000313" key="2">
    <source>
        <dbReference type="EMBL" id="AOM80132.1"/>
    </source>
</evidence>